<keyword evidence="6" id="KW-1185">Reference proteome</keyword>
<sequence length="798" mass="89427">MIPDSAEERQRLKMGDLQIQQLPKALPELSQSPPPSLFSLNSELETQDRGLDFYSSPFDNSFPYKGILSNERTFSSSSTASVSSFTDTSFTQNLRSAQQDSNKNSNDNFGLLTTSTPTRGPQNGSSAAADFHRLLDGGDFDGEFFPQGNQFNDSASTNAGVLGNKWESPTKSQNRFDFSFPTPDSSILTNGSGRDFDSDSSEHFMNSNNLQNLATQWNNGDVSSLLDNQLPESSSNAASALGNPVWNTSQVSANNVSDNDQQWDASILNRLSKQELLKFKAALKEKLDEYINNGNELFASQCQTAYMQVTEHLINNFLRVHDSEVAMANSNSNIASPNSLLGSPNPHVISPTSHNVSPLPLLPTPNESSFDRDRAFDRARMHRNATEYKVAPQTWHGILPPRNHRNATYSNKVFLGGLPWDIMENTLMHTFRAFGIIKIEWPGKDQVSSKLIKGYAYAIFENEKQVRHLLSNCTQDFTSSQEGKFFFKISSKKYRGKDVEVIPWGSTDSTFNQTCKIDAQRTIFVGALHGMVNAEALANIMNDLFGGVIFAGIDLDKNKYPIGSARVTFTNEESYMNAVESRYVFIKTARFTKKLQVDPYLEDHKCDVCDLQQGPYFCRETGCFHYFCRTCFQEAHATGDMATHEPIMRNHNNRQSYSPGGNAGVYTPSYNKWGNNQNVSSRFQNLNGNHHNMSDNYQGVNGNQQGGIGNHHNLNGNGLLHGNGTYNNLRHFGRIEPLQNGPNVHGKYNSGYHYGGPPRHGQQQQSMHHQQLQHNPQHQQFTQKYIGQVGHRQQQTRW</sequence>
<protein>
    <recommendedName>
        <fullName evidence="4">RRM domain-containing protein</fullName>
    </recommendedName>
</protein>
<gene>
    <name evidence="5" type="ORF">ODALV1_LOCUS23356</name>
</gene>
<keyword evidence="1 2" id="KW-0694">RNA-binding</keyword>
<dbReference type="InterPro" id="IPR000504">
    <property type="entry name" value="RRM_dom"/>
</dbReference>
<dbReference type="InterPro" id="IPR012677">
    <property type="entry name" value="Nucleotide-bd_a/b_plait_sf"/>
</dbReference>
<dbReference type="InterPro" id="IPR032296">
    <property type="entry name" value="CEBP_ZZ"/>
</dbReference>
<dbReference type="PANTHER" id="PTHR12566:SF9">
    <property type="entry name" value="CYTOPLASMIC POLYADENYLATION ELEMENT-BINDING PROTEIN 1"/>
    <property type="match status" value="1"/>
</dbReference>
<organism evidence="5 6">
    <name type="scientific">Orchesella dallaii</name>
    <dbReference type="NCBI Taxonomy" id="48710"/>
    <lineage>
        <taxon>Eukaryota</taxon>
        <taxon>Metazoa</taxon>
        <taxon>Ecdysozoa</taxon>
        <taxon>Arthropoda</taxon>
        <taxon>Hexapoda</taxon>
        <taxon>Collembola</taxon>
        <taxon>Entomobryomorpha</taxon>
        <taxon>Entomobryoidea</taxon>
        <taxon>Orchesellidae</taxon>
        <taxon>Orchesellinae</taxon>
        <taxon>Orchesella</taxon>
    </lineage>
</organism>
<feature type="compositionally biased region" description="Low complexity" evidence="3">
    <location>
        <begin position="760"/>
        <end position="779"/>
    </location>
</feature>
<dbReference type="PANTHER" id="PTHR12566">
    <property type="entry name" value="CYTOPLASMIC POLYADENYLATION ELEMENT BINDING PROTEIN CPEB"/>
    <property type="match status" value="1"/>
</dbReference>
<evidence type="ECO:0000256" key="3">
    <source>
        <dbReference type="SAM" id="MobiDB-lite"/>
    </source>
</evidence>
<name>A0ABP1RKS0_9HEXA</name>
<feature type="region of interest" description="Disordered" evidence="3">
    <location>
        <begin position="744"/>
        <end position="779"/>
    </location>
</feature>
<dbReference type="EMBL" id="CAXLJM020000078">
    <property type="protein sequence ID" value="CAL8129645.1"/>
    <property type="molecule type" value="Genomic_DNA"/>
</dbReference>
<dbReference type="InterPro" id="IPR038446">
    <property type="entry name" value="CEBP_ZZ_sf"/>
</dbReference>
<dbReference type="PROSITE" id="PS50102">
    <property type="entry name" value="RRM"/>
    <property type="match status" value="2"/>
</dbReference>
<dbReference type="CDD" id="cd19757">
    <property type="entry name" value="Bbox1"/>
    <property type="match status" value="1"/>
</dbReference>
<feature type="domain" description="RRM" evidence="4">
    <location>
        <begin position="411"/>
        <end position="501"/>
    </location>
</feature>
<proteinExistence type="predicted"/>
<evidence type="ECO:0000259" key="4">
    <source>
        <dbReference type="PROSITE" id="PS50102"/>
    </source>
</evidence>
<dbReference type="InterPro" id="IPR035979">
    <property type="entry name" value="RBD_domain_sf"/>
</dbReference>
<comment type="caution">
    <text evidence="5">The sequence shown here is derived from an EMBL/GenBank/DDBJ whole genome shotgun (WGS) entry which is preliminary data.</text>
</comment>
<dbReference type="SUPFAM" id="SSF54928">
    <property type="entry name" value="RNA-binding domain, RBD"/>
    <property type="match status" value="1"/>
</dbReference>
<feature type="domain" description="RRM" evidence="4">
    <location>
        <begin position="521"/>
        <end position="591"/>
    </location>
</feature>
<evidence type="ECO:0000256" key="2">
    <source>
        <dbReference type="PROSITE-ProRule" id="PRU00176"/>
    </source>
</evidence>
<reference evidence="5 6" key="1">
    <citation type="submission" date="2024-08" db="EMBL/GenBank/DDBJ databases">
        <authorList>
            <person name="Cucini C."/>
            <person name="Frati F."/>
        </authorList>
    </citation>
    <scope>NUCLEOTIDE SEQUENCE [LARGE SCALE GENOMIC DNA]</scope>
</reference>
<dbReference type="Pfam" id="PF16367">
    <property type="entry name" value="RRM_7"/>
    <property type="match status" value="1"/>
</dbReference>
<dbReference type="CDD" id="cd12725">
    <property type="entry name" value="RRM2_CPEB1"/>
    <property type="match status" value="1"/>
</dbReference>
<feature type="region of interest" description="Disordered" evidence="3">
    <location>
        <begin position="94"/>
        <end position="128"/>
    </location>
</feature>
<accession>A0ABP1RKS0</accession>
<dbReference type="Pfam" id="PF16366">
    <property type="entry name" value="CEBP_ZZ"/>
    <property type="match status" value="1"/>
</dbReference>
<dbReference type="SMART" id="SM00360">
    <property type="entry name" value="RRM"/>
    <property type="match status" value="2"/>
</dbReference>
<dbReference type="Proteomes" id="UP001642540">
    <property type="component" value="Unassembled WGS sequence"/>
</dbReference>
<dbReference type="Gene3D" id="3.30.70.330">
    <property type="match status" value="2"/>
</dbReference>
<feature type="compositionally biased region" description="Polar residues" evidence="3">
    <location>
        <begin position="94"/>
        <end position="126"/>
    </location>
</feature>
<dbReference type="InterPro" id="IPR034819">
    <property type="entry name" value="CPEB"/>
</dbReference>
<evidence type="ECO:0000256" key="1">
    <source>
        <dbReference type="ARBA" id="ARBA00022884"/>
    </source>
</evidence>
<evidence type="ECO:0000313" key="5">
    <source>
        <dbReference type="EMBL" id="CAL8129645.1"/>
    </source>
</evidence>
<dbReference type="Gene3D" id="4.10.640.40">
    <property type="entry name" value="Cytoplasmic polyadenylation element-binding protein, ZZ domain"/>
    <property type="match status" value="1"/>
</dbReference>
<evidence type="ECO:0000313" key="6">
    <source>
        <dbReference type="Proteomes" id="UP001642540"/>
    </source>
</evidence>